<evidence type="ECO:0000259" key="7">
    <source>
        <dbReference type="PROSITE" id="PS50071"/>
    </source>
</evidence>
<name>A0A9W4U775_9PLEO</name>
<evidence type="ECO:0000256" key="4">
    <source>
        <dbReference type="PROSITE-ProRule" id="PRU00042"/>
    </source>
</evidence>
<accession>A0A9W4U775</accession>
<dbReference type="PROSITE" id="PS00028">
    <property type="entry name" value="ZINC_FINGER_C2H2_1"/>
    <property type="match status" value="1"/>
</dbReference>
<dbReference type="GO" id="GO:0008270">
    <property type="term" value="F:zinc ion binding"/>
    <property type="evidence" value="ECO:0007669"/>
    <property type="project" value="UniProtKB-KW"/>
</dbReference>
<evidence type="ECO:0000313" key="9">
    <source>
        <dbReference type="EMBL" id="CAI6324712.1"/>
    </source>
</evidence>
<evidence type="ECO:0000259" key="8">
    <source>
        <dbReference type="PROSITE" id="PS50157"/>
    </source>
</evidence>
<feature type="region of interest" description="Disordered" evidence="6">
    <location>
        <begin position="1"/>
        <end position="39"/>
    </location>
</feature>
<evidence type="ECO:0000256" key="5">
    <source>
        <dbReference type="PROSITE-ProRule" id="PRU00108"/>
    </source>
</evidence>
<dbReference type="InterPro" id="IPR008422">
    <property type="entry name" value="KN_HD"/>
</dbReference>
<dbReference type="Gene3D" id="1.10.10.60">
    <property type="entry name" value="Homeodomain-like"/>
    <property type="match status" value="1"/>
</dbReference>
<dbReference type="GO" id="GO:0000981">
    <property type="term" value="F:DNA-binding transcription factor activity, RNA polymerase II-specific"/>
    <property type="evidence" value="ECO:0007669"/>
    <property type="project" value="InterPro"/>
</dbReference>
<dbReference type="SMART" id="SM00389">
    <property type="entry name" value="HOX"/>
    <property type="match status" value="1"/>
</dbReference>
<dbReference type="PROSITE" id="PS50157">
    <property type="entry name" value="ZINC_FINGER_C2H2_2"/>
    <property type="match status" value="1"/>
</dbReference>
<keyword evidence="2 5" id="KW-0371">Homeobox</keyword>
<dbReference type="EMBL" id="CAOQHR010000002">
    <property type="protein sequence ID" value="CAI6324712.1"/>
    <property type="molecule type" value="Genomic_DNA"/>
</dbReference>
<dbReference type="InterPro" id="IPR050224">
    <property type="entry name" value="TALE_homeobox"/>
</dbReference>
<dbReference type="CDD" id="cd00086">
    <property type="entry name" value="homeodomain"/>
    <property type="match status" value="1"/>
</dbReference>
<evidence type="ECO:0000256" key="1">
    <source>
        <dbReference type="ARBA" id="ARBA00023125"/>
    </source>
</evidence>
<dbReference type="InterPro" id="IPR013087">
    <property type="entry name" value="Znf_C2H2_type"/>
</dbReference>
<feature type="domain" description="C2H2-type" evidence="8">
    <location>
        <begin position="403"/>
        <end position="431"/>
    </location>
</feature>
<keyword evidence="10" id="KW-1185">Reference proteome</keyword>
<keyword evidence="4" id="KW-0862">Zinc</keyword>
<evidence type="ECO:0000256" key="3">
    <source>
        <dbReference type="ARBA" id="ARBA00023242"/>
    </source>
</evidence>
<feature type="compositionally biased region" description="Polar residues" evidence="6">
    <location>
        <begin position="256"/>
        <end position="266"/>
    </location>
</feature>
<reference evidence="9" key="1">
    <citation type="submission" date="2023-01" db="EMBL/GenBank/DDBJ databases">
        <authorList>
            <person name="Van Ghelder C."/>
            <person name="Rancurel C."/>
        </authorList>
    </citation>
    <scope>NUCLEOTIDE SEQUENCE</scope>
    <source>
        <strain evidence="9">CNCM I-4278</strain>
    </source>
</reference>
<comment type="subcellular location">
    <subcellularLocation>
        <location evidence="5">Nucleus</location>
    </subcellularLocation>
</comment>
<sequence length="960" mass="105080">MASPTTSDLGQFFDFGNASAPESTTALSRPASRNDKHRVGCPAHGQARDDGCLCHAFDQDPGLPDHVNDEVATEDFNTDFSHWLPHYQKAVQPCDHCRSKSMECFIIYRANDGKPSACSPCKALFRPCSFNTSEQQLVIQKSKTSLDTLGIVAEHSEQLFGGQTGKKPLRSLGYIGPIEDESVGENGPKRGAAAARFPRASVKILKDWLISHLDHPYPTEEEKEQLRDQTGLSINQISNWMANTRRRQKARPKRSASPSIRPSTEAINIPPGRTWDDLNPMERWKHSPPENEPAPMQAIAHNVEHFEFPESTSLSSSLSYNKEPSNDSTGSFSIFRAPSTTSLETGFTAISSGSLGSMNSAYSHSSRHSLGSFNSLKSKERRRRRRLPTRTSKYDQTDAARMFQCTFCTDCFKSKYDWARHEKSLHLSLEKWICAPLGEVITCSASGQRKCVFCDEIEPSQEHLETHDQPTCQSKGLEARTFYRKDHLRQHLRLMHSCKMSPSMESWKIETQDIASRCGFCSMTFEKWQDRVDHLAKEFRNGATMKQWKGCRGLGAEVASQVTNAMPPYLIANESKSPFPFSASNSSSVGQQGMYMLPADLEAVIPVGLPDNATFEAGLQTTQADGSPGSKSGTNKLTDDSEADARATCWEILTLRLGRFARQYMDKYSTNNIPDSILQSKARCVLYGEDDPWHQTAADNTDWLNLFKQAHGIHGSYTPVPTLDALEDLGVRPNSNLDPSFDLSNFKCLTNADADAASLALAYECSLSGSLNMARLGHASVPPPITGFPSLSGSVPTTTGSLSQFSSMADFTTLGAPISEMECIGGPGGLCMGENGEIGLASSQQVGECTRFQADALGTHMIPPISESGFTSFGEPTANDLGLVNWDQLGNGNMDFAASTASLAASLNATSDLGKLGFSSSSELENIIGAATTEPMTWDDSELTFNMDMDMDMNTGFSLT</sequence>
<organism evidence="9 10">
    <name type="scientific">Periconia digitata</name>
    <dbReference type="NCBI Taxonomy" id="1303443"/>
    <lineage>
        <taxon>Eukaryota</taxon>
        <taxon>Fungi</taxon>
        <taxon>Dikarya</taxon>
        <taxon>Ascomycota</taxon>
        <taxon>Pezizomycotina</taxon>
        <taxon>Dothideomycetes</taxon>
        <taxon>Pleosporomycetidae</taxon>
        <taxon>Pleosporales</taxon>
        <taxon>Massarineae</taxon>
        <taxon>Periconiaceae</taxon>
        <taxon>Periconia</taxon>
    </lineage>
</organism>
<dbReference type="OrthoDB" id="5399138at2759"/>
<feature type="compositionally biased region" description="Polar residues" evidence="6">
    <location>
        <begin position="364"/>
        <end position="376"/>
    </location>
</feature>
<dbReference type="InterPro" id="IPR001138">
    <property type="entry name" value="Zn2Cys6_DnaBD"/>
</dbReference>
<feature type="region of interest" description="Disordered" evidence="6">
    <location>
        <begin position="314"/>
        <end position="333"/>
    </location>
</feature>
<dbReference type="CDD" id="cd00067">
    <property type="entry name" value="GAL4"/>
    <property type="match status" value="1"/>
</dbReference>
<dbReference type="SUPFAM" id="SSF46689">
    <property type="entry name" value="Homeodomain-like"/>
    <property type="match status" value="1"/>
</dbReference>
<dbReference type="GO" id="GO:0005634">
    <property type="term" value="C:nucleus"/>
    <property type="evidence" value="ECO:0007669"/>
    <property type="project" value="UniProtKB-SubCell"/>
</dbReference>
<evidence type="ECO:0000256" key="6">
    <source>
        <dbReference type="SAM" id="MobiDB-lite"/>
    </source>
</evidence>
<dbReference type="Pfam" id="PF05920">
    <property type="entry name" value="Homeobox_KN"/>
    <property type="match status" value="1"/>
</dbReference>
<keyword evidence="3 5" id="KW-0539">Nucleus</keyword>
<keyword evidence="4" id="KW-0479">Metal-binding</keyword>
<feature type="DNA-binding region" description="Homeobox" evidence="5">
    <location>
        <begin position="190"/>
        <end position="252"/>
    </location>
</feature>
<dbReference type="PANTHER" id="PTHR11850">
    <property type="entry name" value="HOMEOBOX PROTEIN TRANSCRIPTION FACTORS"/>
    <property type="match status" value="1"/>
</dbReference>
<evidence type="ECO:0000313" key="10">
    <source>
        <dbReference type="Proteomes" id="UP001152607"/>
    </source>
</evidence>
<feature type="compositionally biased region" description="Basic residues" evidence="6">
    <location>
        <begin position="379"/>
        <end position="388"/>
    </location>
</feature>
<keyword evidence="4" id="KW-0863">Zinc-finger</keyword>
<dbReference type="Proteomes" id="UP001152607">
    <property type="component" value="Unassembled WGS sequence"/>
</dbReference>
<feature type="domain" description="Homeobox" evidence="7">
    <location>
        <begin position="188"/>
        <end position="251"/>
    </location>
</feature>
<keyword evidence="1 5" id="KW-0238">DNA-binding</keyword>
<feature type="compositionally biased region" description="Polar residues" evidence="6">
    <location>
        <begin position="621"/>
        <end position="636"/>
    </location>
</feature>
<feature type="region of interest" description="Disordered" evidence="6">
    <location>
        <begin position="239"/>
        <end position="294"/>
    </location>
</feature>
<feature type="compositionally biased region" description="Basic and acidic residues" evidence="6">
    <location>
        <begin position="274"/>
        <end position="289"/>
    </location>
</feature>
<dbReference type="PROSITE" id="PS50071">
    <property type="entry name" value="HOMEOBOX_2"/>
    <property type="match status" value="1"/>
</dbReference>
<feature type="region of interest" description="Disordered" evidence="6">
    <location>
        <begin position="364"/>
        <end position="393"/>
    </location>
</feature>
<dbReference type="InterPro" id="IPR009057">
    <property type="entry name" value="Homeodomain-like_sf"/>
</dbReference>
<dbReference type="AlphaFoldDB" id="A0A9W4U775"/>
<feature type="region of interest" description="Disordered" evidence="6">
    <location>
        <begin position="621"/>
        <end position="640"/>
    </location>
</feature>
<dbReference type="GO" id="GO:0003677">
    <property type="term" value="F:DNA binding"/>
    <property type="evidence" value="ECO:0007669"/>
    <property type="project" value="UniProtKB-UniRule"/>
</dbReference>
<proteinExistence type="predicted"/>
<feature type="compositionally biased region" description="Basic residues" evidence="6">
    <location>
        <begin position="244"/>
        <end position="254"/>
    </location>
</feature>
<comment type="caution">
    <text evidence="9">The sequence shown here is derived from an EMBL/GenBank/DDBJ whole genome shotgun (WGS) entry which is preliminary data.</text>
</comment>
<protein>
    <submittedName>
        <fullName evidence="9">Uncharacterized protein</fullName>
    </submittedName>
</protein>
<gene>
    <name evidence="9" type="ORF">PDIGIT_LOCUS3743</name>
</gene>
<evidence type="ECO:0000256" key="2">
    <source>
        <dbReference type="ARBA" id="ARBA00023155"/>
    </source>
</evidence>
<feature type="compositionally biased region" description="Polar residues" evidence="6">
    <location>
        <begin position="320"/>
        <end position="333"/>
    </location>
</feature>
<dbReference type="InterPro" id="IPR001356">
    <property type="entry name" value="HD"/>
</dbReference>